<dbReference type="EMBL" id="CP001899">
    <property type="protein sequence ID" value="ADC65626.1"/>
    <property type="molecule type" value="Genomic_DNA"/>
</dbReference>
<dbReference type="GeneID" id="8778994"/>
<sequence>MSSEINRAKELVERWFKSYAEKADETAVELFSDDIEVIDSWANSMLMAGRISNEEYWDLITFCEEKLEELKRLAGVESLDMRFK</sequence>
<dbReference type="HOGENOM" id="CLU_2613449_0_0_2"/>
<dbReference type="InterPro" id="IPR032710">
    <property type="entry name" value="NTF2-like_dom_sf"/>
</dbReference>
<dbReference type="PaxDb" id="589924-Ferp_1475"/>
<dbReference type="KEGG" id="fpl:Ferp_1475"/>
<dbReference type="Proteomes" id="UP000002613">
    <property type="component" value="Chromosome"/>
</dbReference>
<organism evidence="1 2">
    <name type="scientific">Ferroglobus placidus (strain DSM 10642 / AEDII12DO)</name>
    <dbReference type="NCBI Taxonomy" id="589924"/>
    <lineage>
        <taxon>Archaea</taxon>
        <taxon>Methanobacteriati</taxon>
        <taxon>Methanobacteriota</taxon>
        <taxon>Archaeoglobi</taxon>
        <taxon>Archaeoglobales</taxon>
        <taxon>Archaeoglobaceae</taxon>
        <taxon>Ferroglobus</taxon>
    </lineage>
</organism>
<dbReference type="STRING" id="589924.Ferp_1475"/>
<reference evidence="2" key="1">
    <citation type="submission" date="2010-02" db="EMBL/GenBank/DDBJ databases">
        <title>Complete sequence of Ferroglobus placidus DSM 10642.</title>
        <authorList>
            <consortium name="US DOE Joint Genome Institute"/>
            <person name="Lucas S."/>
            <person name="Copeland A."/>
            <person name="Lapidus A."/>
            <person name="Cheng J.-F."/>
            <person name="Bruce D."/>
            <person name="Goodwin L."/>
            <person name="Pitluck S."/>
            <person name="Saunders E."/>
            <person name="Brettin T."/>
            <person name="Detter J.C."/>
            <person name="Han C."/>
            <person name="Tapia R."/>
            <person name="Larimer F."/>
            <person name="Land M."/>
            <person name="Hauser L."/>
            <person name="Kyrpides N."/>
            <person name="Ivanova N."/>
            <person name="Holmes D."/>
            <person name="Lovley D."/>
            <person name="Kyrpides N."/>
            <person name="Anderson I.J."/>
            <person name="Woyke T."/>
        </authorList>
    </citation>
    <scope>NUCLEOTIDE SEQUENCE [LARGE SCALE GENOMIC DNA]</scope>
    <source>
        <strain evidence="2">DSM 10642 / AEDII12DO</strain>
    </source>
</reference>
<gene>
    <name evidence="1" type="ordered locus">Ferp_1475</name>
</gene>
<evidence type="ECO:0000313" key="1">
    <source>
        <dbReference type="EMBL" id="ADC65626.1"/>
    </source>
</evidence>
<keyword evidence="2" id="KW-1185">Reference proteome</keyword>
<proteinExistence type="predicted"/>
<accession>D3RYR3</accession>
<dbReference type="SUPFAM" id="SSF54427">
    <property type="entry name" value="NTF2-like"/>
    <property type="match status" value="1"/>
</dbReference>
<dbReference type="AlphaFoldDB" id="D3RYR3"/>
<protein>
    <submittedName>
        <fullName evidence="1">Hemolysin B</fullName>
    </submittedName>
</protein>
<evidence type="ECO:0000313" key="2">
    <source>
        <dbReference type="Proteomes" id="UP000002613"/>
    </source>
</evidence>
<name>D3RYR3_FERPA</name>
<reference evidence="1 2" key="2">
    <citation type="journal article" date="2011" name="Stand. Genomic Sci.">
        <title>Complete genome sequence of Ferroglobus placidus AEDII12DO.</title>
        <authorList>
            <person name="Anderson I."/>
            <person name="Risso C."/>
            <person name="Holmes D."/>
            <person name="Lucas S."/>
            <person name="Copeland A."/>
            <person name="Lapidus A."/>
            <person name="Cheng J.F."/>
            <person name="Bruce D."/>
            <person name="Goodwin L."/>
            <person name="Pitluck S."/>
            <person name="Saunders E."/>
            <person name="Brettin T."/>
            <person name="Detter J.C."/>
            <person name="Han C."/>
            <person name="Tapia R."/>
            <person name="Larimer F."/>
            <person name="Land M."/>
            <person name="Hauser L."/>
            <person name="Woyke T."/>
            <person name="Lovley D."/>
            <person name="Kyrpides N."/>
            <person name="Ivanova N."/>
        </authorList>
    </citation>
    <scope>NUCLEOTIDE SEQUENCE [LARGE SCALE GENOMIC DNA]</scope>
    <source>
        <strain evidence="2">DSM 10642 / AEDII12DO</strain>
    </source>
</reference>
<dbReference type="RefSeq" id="WP_012965969.1">
    <property type="nucleotide sequence ID" value="NC_013849.1"/>
</dbReference>